<sequence length="226" mass="26605">MKSLISREFYFEYGNESTLLFTETIGDFESVKNKLKEDEVAFPTHALRKNKTHAFVLRSLDFQPEPSEIIGEMEQEHKIKVKVVYRLNTRFVEEIDSSLKWYFLVEVLVKSYHITLSLINVINATREDIYFYFTFLIVLLSQVFMYYYNANELSIASTHLSVRIFKSNWYDQSPEVVRSLSIMMMRVQRPLVLTIAGIRVIDIELFVSIIKAGYTFILYQEIGRDS</sequence>
<organism evidence="11 12">
    <name type="scientific">Phaedon cochleariae</name>
    <name type="common">Mustard beetle</name>
    <dbReference type="NCBI Taxonomy" id="80249"/>
    <lineage>
        <taxon>Eukaryota</taxon>
        <taxon>Metazoa</taxon>
        <taxon>Ecdysozoa</taxon>
        <taxon>Arthropoda</taxon>
        <taxon>Hexapoda</taxon>
        <taxon>Insecta</taxon>
        <taxon>Pterygota</taxon>
        <taxon>Neoptera</taxon>
        <taxon>Endopterygota</taxon>
        <taxon>Coleoptera</taxon>
        <taxon>Polyphaga</taxon>
        <taxon>Cucujiformia</taxon>
        <taxon>Chrysomeloidea</taxon>
        <taxon>Chrysomelidae</taxon>
        <taxon>Chrysomelinae</taxon>
        <taxon>Chrysomelini</taxon>
        <taxon>Phaedon</taxon>
    </lineage>
</organism>
<evidence type="ECO:0000256" key="4">
    <source>
        <dbReference type="ARBA" id="ARBA00022692"/>
    </source>
</evidence>
<keyword evidence="8" id="KW-0675">Receptor</keyword>
<evidence type="ECO:0008006" key="13">
    <source>
        <dbReference type="Google" id="ProtNLM"/>
    </source>
</evidence>
<dbReference type="InterPro" id="IPR004117">
    <property type="entry name" value="7tm6_olfct_rcpt"/>
</dbReference>
<keyword evidence="3" id="KW-0716">Sensory transduction</keyword>
<evidence type="ECO:0000256" key="1">
    <source>
        <dbReference type="ARBA" id="ARBA00004651"/>
    </source>
</evidence>
<reference evidence="11" key="1">
    <citation type="submission" date="2022-01" db="EMBL/GenBank/DDBJ databases">
        <authorList>
            <person name="King R."/>
        </authorList>
    </citation>
    <scope>NUCLEOTIDE SEQUENCE</scope>
</reference>
<dbReference type="GO" id="GO:0005549">
    <property type="term" value="F:odorant binding"/>
    <property type="evidence" value="ECO:0007669"/>
    <property type="project" value="InterPro"/>
</dbReference>
<keyword evidence="12" id="KW-1185">Reference proteome</keyword>
<keyword evidence="6 10" id="KW-1133">Transmembrane helix</keyword>
<evidence type="ECO:0000256" key="5">
    <source>
        <dbReference type="ARBA" id="ARBA00022725"/>
    </source>
</evidence>
<keyword evidence="7 10" id="KW-0472">Membrane</keyword>
<dbReference type="Pfam" id="PF02949">
    <property type="entry name" value="7tm_6"/>
    <property type="match status" value="1"/>
</dbReference>
<evidence type="ECO:0000256" key="8">
    <source>
        <dbReference type="ARBA" id="ARBA00023170"/>
    </source>
</evidence>
<name>A0A9N9X4C8_PHACE</name>
<dbReference type="GO" id="GO:0007165">
    <property type="term" value="P:signal transduction"/>
    <property type="evidence" value="ECO:0007669"/>
    <property type="project" value="UniProtKB-KW"/>
</dbReference>
<evidence type="ECO:0000256" key="9">
    <source>
        <dbReference type="ARBA" id="ARBA00023224"/>
    </source>
</evidence>
<dbReference type="AlphaFoldDB" id="A0A9N9X4C8"/>
<accession>A0A9N9X4C8</accession>
<evidence type="ECO:0000256" key="2">
    <source>
        <dbReference type="ARBA" id="ARBA00022475"/>
    </source>
</evidence>
<feature type="transmembrane region" description="Helical" evidence="10">
    <location>
        <begin position="129"/>
        <end position="148"/>
    </location>
</feature>
<keyword evidence="9" id="KW-0807">Transducer</keyword>
<dbReference type="GO" id="GO:0005886">
    <property type="term" value="C:plasma membrane"/>
    <property type="evidence" value="ECO:0007669"/>
    <property type="project" value="UniProtKB-SubCell"/>
</dbReference>
<comment type="subcellular location">
    <subcellularLocation>
        <location evidence="1">Cell membrane</location>
        <topology evidence="1">Multi-pass membrane protein</topology>
    </subcellularLocation>
</comment>
<reference evidence="11" key="2">
    <citation type="submission" date="2022-10" db="EMBL/GenBank/DDBJ databases">
        <authorList>
            <consortium name="ENA_rothamsted_submissions"/>
            <consortium name="culmorum"/>
            <person name="King R."/>
        </authorList>
    </citation>
    <scope>NUCLEOTIDE SEQUENCE</scope>
</reference>
<keyword evidence="2" id="KW-1003">Cell membrane</keyword>
<evidence type="ECO:0000313" key="11">
    <source>
        <dbReference type="EMBL" id="CAG9817714.1"/>
    </source>
</evidence>
<protein>
    <recommendedName>
        <fullName evidence="13">Odorant receptor</fullName>
    </recommendedName>
</protein>
<evidence type="ECO:0000256" key="6">
    <source>
        <dbReference type="ARBA" id="ARBA00022989"/>
    </source>
</evidence>
<evidence type="ECO:0000256" key="3">
    <source>
        <dbReference type="ARBA" id="ARBA00022606"/>
    </source>
</evidence>
<gene>
    <name evidence="11" type="ORF">PHAECO_LOCUS5123</name>
</gene>
<dbReference type="PANTHER" id="PTHR21137:SF35">
    <property type="entry name" value="ODORANT RECEPTOR 19A-RELATED"/>
    <property type="match status" value="1"/>
</dbReference>
<evidence type="ECO:0000256" key="10">
    <source>
        <dbReference type="SAM" id="Phobius"/>
    </source>
</evidence>
<keyword evidence="5" id="KW-0552">Olfaction</keyword>
<keyword evidence="4 10" id="KW-0812">Transmembrane</keyword>
<proteinExistence type="predicted"/>
<evidence type="ECO:0000256" key="7">
    <source>
        <dbReference type="ARBA" id="ARBA00023136"/>
    </source>
</evidence>
<dbReference type="OrthoDB" id="6779639at2759"/>
<dbReference type="GO" id="GO:0004984">
    <property type="term" value="F:olfactory receptor activity"/>
    <property type="evidence" value="ECO:0007669"/>
    <property type="project" value="InterPro"/>
</dbReference>
<dbReference type="EMBL" id="OU896722">
    <property type="protein sequence ID" value="CAG9817714.1"/>
    <property type="molecule type" value="Genomic_DNA"/>
</dbReference>
<dbReference type="Proteomes" id="UP001153737">
    <property type="component" value="Chromosome 16"/>
</dbReference>
<evidence type="ECO:0000313" key="12">
    <source>
        <dbReference type="Proteomes" id="UP001153737"/>
    </source>
</evidence>
<dbReference type="PANTHER" id="PTHR21137">
    <property type="entry name" value="ODORANT RECEPTOR"/>
    <property type="match status" value="1"/>
</dbReference>